<dbReference type="PROSITE" id="PS51755">
    <property type="entry name" value="OMPR_PHOB"/>
    <property type="match status" value="1"/>
</dbReference>
<dbReference type="GO" id="GO:0003677">
    <property type="term" value="F:DNA binding"/>
    <property type="evidence" value="ECO:0007669"/>
    <property type="project" value="UniProtKB-UniRule"/>
</dbReference>
<dbReference type="Gene3D" id="1.25.40.10">
    <property type="entry name" value="Tetratricopeptide repeat domain"/>
    <property type="match status" value="1"/>
</dbReference>
<proteinExistence type="predicted"/>
<dbReference type="Pfam" id="PF00931">
    <property type="entry name" value="NB-ARC"/>
    <property type="match status" value="1"/>
</dbReference>
<organism evidence="4 5">
    <name type="scientific">Paraburkholderia elongata</name>
    <dbReference type="NCBI Taxonomy" id="2675747"/>
    <lineage>
        <taxon>Bacteria</taxon>
        <taxon>Pseudomonadati</taxon>
        <taxon>Pseudomonadota</taxon>
        <taxon>Betaproteobacteria</taxon>
        <taxon>Burkholderiales</taxon>
        <taxon>Burkholderiaceae</taxon>
        <taxon>Paraburkholderia</taxon>
    </lineage>
</organism>
<evidence type="ECO:0000259" key="3">
    <source>
        <dbReference type="PROSITE" id="PS51755"/>
    </source>
</evidence>
<dbReference type="InterPro" id="IPR016032">
    <property type="entry name" value="Sig_transdc_resp-reg_C-effctor"/>
</dbReference>
<dbReference type="SUPFAM" id="SSF52540">
    <property type="entry name" value="P-loop containing nucleoside triphosphate hydrolases"/>
    <property type="match status" value="1"/>
</dbReference>
<evidence type="ECO:0000256" key="2">
    <source>
        <dbReference type="PROSITE-ProRule" id="PRU01091"/>
    </source>
</evidence>
<comment type="caution">
    <text evidence="4">The sequence shown here is derived from an EMBL/GenBank/DDBJ whole genome shotgun (WGS) entry which is preliminary data.</text>
</comment>
<accession>A0A972NHY2</accession>
<dbReference type="Gene3D" id="3.40.50.300">
    <property type="entry name" value="P-loop containing nucleotide triphosphate hydrolases"/>
    <property type="match status" value="1"/>
</dbReference>
<keyword evidence="5" id="KW-1185">Reference proteome</keyword>
<dbReference type="InterPro" id="IPR027417">
    <property type="entry name" value="P-loop_NTPase"/>
</dbReference>
<dbReference type="InterPro" id="IPR011990">
    <property type="entry name" value="TPR-like_helical_dom_sf"/>
</dbReference>
<dbReference type="GO" id="GO:0006355">
    <property type="term" value="P:regulation of DNA-templated transcription"/>
    <property type="evidence" value="ECO:0007669"/>
    <property type="project" value="InterPro"/>
</dbReference>
<dbReference type="RefSeq" id="WP_172160469.1">
    <property type="nucleotide sequence ID" value="NZ_WOEZ01000018.1"/>
</dbReference>
<dbReference type="SUPFAM" id="SSF46894">
    <property type="entry name" value="C-terminal effector domain of the bipartite response regulators"/>
    <property type="match status" value="1"/>
</dbReference>
<evidence type="ECO:0000256" key="1">
    <source>
        <dbReference type="ARBA" id="ARBA00023125"/>
    </source>
</evidence>
<sequence length="972" mass="105858">MIQIGQLHISLEHREIRSHGESVRLGSRAFGILELLISAKGALVSKDEIMRHVWPETIVEENNLQVHIAAIRKALGADRDRIVTVPGRGYRMTGLKMAAGAEIADVGEGALATHGPNAHQSNTHRSSTHNLPLHVSTLVGRQCAVAEVLAAIEPAQIVTLVGSGGIGKTRLAIEAARQMVPRFPDGVAFVSLAPVSDSRFALDALAMALGMKISSSGLSLAQIAHEMRGKRLLIVLDNCEHVIEAAATMAEALAAAGEGMRVLATSREALRARDEVVYPVLSLDVPSPGNPSDDVLQTSAVQLFLTRARAADPQFSSDERSIFLIGEVCRHLDGIPLAIELAAARAAVLGIEVLAARLDDRLRILSGGYRTALPRHQTLKATLDWSYRLLDNSERVILRWLGMFVDAFTFDSACYVGTQLSLTQAEVLNALSGLVSKSLVIRADGSASPRYRLLETTRAYALQRLDDNGERSAAALVHAKSFCERFKRAQHALEVTSLQDDLADFTREIGNVRAALDWAFSATGDREVGVELASIVVPYLFDLSLVDECRSRARAALDAARDANASNFPAEARLRLMTSWAAALVYTQGPTMQTLEAWSEVLTLAVAMGHAGFESRALCGLRHSYQAGGEARQALVAARRFEALACQFTDATHSLIGCRMEGVALHYVGEQRMARQKLEEMLSAWVPTDHRWNTIGFRFDQAIVARALLARVTWALGDTAGAMRLAGEALEAALQHDFELVTCYVLGDVFVPLALLMGERAAAERALAMLKAISSRVSLSIWHTCCACYDEYLFSLSGEHPHRLAQFRSALDELRDIDFLAQLTMLLCQFARALMRAEQYTEALAAIDEALQHCKETGERWYYAELCRAKGDAMRALQRDADAAEWFMTALESARRQSAAVLAVRAASSLARLWIEQDRVGEARSLLSRALARLSGYPADPDVRDGGALLAELEAKIAAVDDKDFRPACIGA</sequence>
<dbReference type="EMBL" id="WOEZ01000018">
    <property type="protein sequence ID" value="NPT53673.1"/>
    <property type="molecule type" value="Genomic_DNA"/>
</dbReference>
<dbReference type="PANTHER" id="PTHR47691">
    <property type="entry name" value="REGULATOR-RELATED"/>
    <property type="match status" value="1"/>
</dbReference>
<dbReference type="SUPFAM" id="SSF48452">
    <property type="entry name" value="TPR-like"/>
    <property type="match status" value="1"/>
</dbReference>
<dbReference type="InterPro" id="IPR002182">
    <property type="entry name" value="NB-ARC"/>
</dbReference>
<feature type="DNA-binding region" description="OmpR/PhoB-type" evidence="2">
    <location>
        <begin position="1"/>
        <end position="94"/>
    </location>
</feature>
<dbReference type="Pfam" id="PF00486">
    <property type="entry name" value="Trans_reg_C"/>
    <property type="match status" value="1"/>
</dbReference>
<dbReference type="PANTHER" id="PTHR47691:SF3">
    <property type="entry name" value="HTH-TYPE TRANSCRIPTIONAL REGULATOR RV0890C-RELATED"/>
    <property type="match status" value="1"/>
</dbReference>
<dbReference type="InterPro" id="IPR036388">
    <property type="entry name" value="WH-like_DNA-bd_sf"/>
</dbReference>
<feature type="domain" description="OmpR/PhoB-type" evidence="3">
    <location>
        <begin position="1"/>
        <end position="94"/>
    </location>
</feature>
<dbReference type="GO" id="GO:0043531">
    <property type="term" value="F:ADP binding"/>
    <property type="evidence" value="ECO:0007669"/>
    <property type="project" value="InterPro"/>
</dbReference>
<dbReference type="AlphaFoldDB" id="A0A972NHY2"/>
<evidence type="ECO:0000313" key="4">
    <source>
        <dbReference type="EMBL" id="NPT53673.1"/>
    </source>
</evidence>
<dbReference type="CDD" id="cd00383">
    <property type="entry name" value="trans_reg_C"/>
    <property type="match status" value="1"/>
</dbReference>
<keyword evidence="1 2" id="KW-0238">DNA-binding</keyword>
<protein>
    <submittedName>
        <fullName evidence="4">Transcriptional regulator</fullName>
    </submittedName>
</protein>
<evidence type="ECO:0000313" key="5">
    <source>
        <dbReference type="Proteomes" id="UP000655523"/>
    </source>
</evidence>
<dbReference type="InterPro" id="IPR058852">
    <property type="entry name" value="HTH_77"/>
</dbReference>
<dbReference type="PRINTS" id="PR00364">
    <property type="entry name" value="DISEASERSIST"/>
</dbReference>
<dbReference type="GO" id="GO:0000160">
    <property type="term" value="P:phosphorelay signal transduction system"/>
    <property type="evidence" value="ECO:0007669"/>
    <property type="project" value="InterPro"/>
</dbReference>
<dbReference type="Pfam" id="PF25872">
    <property type="entry name" value="HTH_77"/>
    <property type="match status" value="1"/>
</dbReference>
<dbReference type="SMART" id="SM00862">
    <property type="entry name" value="Trans_reg_C"/>
    <property type="match status" value="1"/>
</dbReference>
<gene>
    <name evidence="4" type="ORF">GNZ13_03355</name>
</gene>
<dbReference type="Gene3D" id="1.10.10.10">
    <property type="entry name" value="Winged helix-like DNA-binding domain superfamily/Winged helix DNA-binding domain"/>
    <property type="match status" value="1"/>
</dbReference>
<name>A0A972NHY2_9BURK</name>
<reference evidence="4 5" key="1">
    <citation type="submission" date="2019-11" db="EMBL/GenBank/DDBJ databases">
        <title>Metabolism of dissolved organic matter in forest soils.</title>
        <authorList>
            <person name="Cyle K.T."/>
            <person name="Wilhelm R.C."/>
            <person name="Martinez C.E."/>
        </authorList>
    </citation>
    <scope>NUCLEOTIDE SEQUENCE [LARGE SCALE GENOMIC DNA]</scope>
    <source>
        <strain evidence="4 5">5N</strain>
    </source>
</reference>
<dbReference type="InterPro" id="IPR001867">
    <property type="entry name" value="OmpR/PhoB-type_DNA-bd"/>
</dbReference>
<dbReference type="Proteomes" id="UP000655523">
    <property type="component" value="Unassembled WGS sequence"/>
</dbReference>